<name>A0A3G2L5U6_9FLAO</name>
<dbReference type="OrthoDB" id="1433063at2"/>
<dbReference type="RefSeq" id="WP_121848655.1">
    <property type="nucleotide sequence ID" value="NZ_CP032050.1"/>
</dbReference>
<protein>
    <recommendedName>
        <fullName evidence="1">DUF7793 domain-containing protein</fullName>
    </recommendedName>
</protein>
<evidence type="ECO:0000259" key="1">
    <source>
        <dbReference type="Pfam" id="PF25056"/>
    </source>
</evidence>
<proteinExistence type="predicted"/>
<dbReference type="AlphaFoldDB" id="A0A3G2L5U6"/>
<dbReference type="Pfam" id="PF25056">
    <property type="entry name" value="DUF7793"/>
    <property type="match status" value="1"/>
</dbReference>
<reference evidence="2 3" key="1">
    <citation type="submission" date="2018-08" db="EMBL/GenBank/DDBJ databases">
        <title>The reduced genetic potential of extracellular carbohydrate catabolism in Euzebyella marina RN62, a Flavobacteriia bacterium isolated from the hadal water.</title>
        <authorList>
            <person name="Xue C."/>
        </authorList>
    </citation>
    <scope>NUCLEOTIDE SEQUENCE [LARGE SCALE GENOMIC DNA]</scope>
    <source>
        <strain evidence="2 3">RN62</strain>
    </source>
</reference>
<evidence type="ECO:0000313" key="3">
    <source>
        <dbReference type="Proteomes" id="UP000276309"/>
    </source>
</evidence>
<evidence type="ECO:0000313" key="2">
    <source>
        <dbReference type="EMBL" id="AYN67639.1"/>
    </source>
</evidence>
<dbReference type="KEGG" id="emar:D1013_09805"/>
<keyword evidence="3" id="KW-1185">Reference proteome</keyword>
<dbReference type="InterPro" id="IPR056695">
    <property type="entry name" value="DUF7793"/>
</dbReference>
<sequence length="144" mass="16453">MSNDQMKLENNASFWRDDSGILCCKLMNTNEAKKLDQLTAKKYLNAMKTLSKGQPVPILFDLRDVKGTISVEGAQHLARGLNNLEIAVCEVYVVNSFAINLLVRAYKRIYHTEIPYAIFNDLSKAKEHCLNYKKEFDHPTKLKS</sequence>
<feature type="domain" description="DUF7793" evidence="1">
    <location>
        <begin position="15"/>
        <end position="130"/>
    </location>
</feature>
<dbReference type="Proteomes" id="UP000276309">
    <property type="component" value="Chromosome"/>
</dbReference>
<gene>
    <name evidence="2" type="ORF">D1013_09805</name>
</gene>
<accession>A0A3G2L5U6</accession>
<dbReference type="EMBL" id="CP032050">
    <property type="protein sequence ID" value="AYN67639.1"/>
    <property type="molecule type" value="Genomic_DNA"/>
</dbReference>
<organism evidence="2 3">
    <name type="scientific">Euzebyella marina</name>
    <dbReference type="NCBI Taxonomy" id="1761453"/>
    <lineage>
        <taxon>Bacteria</taxon>
        <taxon>Pseudomonadati</taxon>
        <taxon>Bacteroidota</taxon>
        <taxon>Flavobacteriia</taxon>
        <taxon>Flavobacteriales</taxon>
        <taxon>Flavobacteriaceae</taxon>
        <taxon>Euzebyella</taxon>
    </lineage>
</organism>